<dbReference type="OrthoDB" id="52797at2759"/>
<keyword evidence="3" id="KW-1185">Reference proteome</keyword>
<feature type="region of interest" description="Disordered" evidence="1">
    <location>
        <begin position="133"/>
        <end position="155"/>
    </location>
</feature>
<feature type="region of interest" description="Disordered" evidence="1">
    <location>
        <begin position="15"/>
        <end position="36"/>
    </location>
</feature>
<dbReference type="Proteomes" id="UP001153069">
    <property type="component" value="Unassembled WGS sequence"/>
</dbReference>
<evidence type="ECO:0000313" key="3">
    <source>
        <dbReference type="Proteomes" id="UP001153069"/>
    </source>
</evidence>
<organism evidence="2 3">
    <name type="scientific">Seminavis robusta</name>
    <dbReference type="NCBI Taxonomy" id="568900"/>
    <lineage>
        <taxon>Eukaryota</taxon>
        <taxon>Sar</taxon>
        <taxon>Stramenopiles</taxon>
        <taxon>Ochrophyta</taxon>
        <taxon>Bacillariophyta</taxon>
        <taxon>Bacillariophyceae</taxon>
        <taxon>Bacillariophycidae</taxon>
        <taxon>Naviculales</taxon>
        <taxon>Naviculaceae</taxon>
        <taxon>Seminavis</taxon>
    </lineage>
</organism>
<accession>A0A9N8HTU6</accession>
<evidence type="ECO:0000313" key="2">
    <source>
        <dbReference type="EMBL" id="CAB9524575.1"/>
    </source>
</evidence>
<dbReference type="AlphaFoldDB" id="A0A9N8HTU6"/>
<dbReference type="EMBL" id="CAICTM010001552">
    <property type="protein sequence ID" value="CAB9524575.1"/>
    <property type="molecule type" value="Genomic_DNA"/>
</dbReference>
<feature type="compositionally biased region" description="Basic and acidic residues" evidence="1">
    <location>
        <begin position="27"/>
        <end position="36"/>
    </location>
</feature>
<sequence>MLLLETDSSVTSLHRSGAMITSGGDNGKGHDDERVLNKPEPVRGVIRRTSSSSRLRSNLLRKLGIPSTPTYPQQPRRGSLLRHAKVEKIPLSGGEFLVEEEARDDSPQSTREACHTTKVLNAMGALWSLQPLEQESDTTSTASSSEQHHHHVHFDPQVSVIPIPTRHDYSNRIRGFLWDTPAQMQTNILRNTLEFSADGWDWNRVLEEDAHYFNPTTCQYIHPIHLEIAKMPFEEQQVLGVSDRYVNPALATSESS</sequence>
<name>A0A9N8HTU6_9STRA</name>
<proteinExistence type="predicted"/>
<evidence type="ECO:0000256" key="1">
    <source>
        <dbReference type="SAM" id="MobiDB-lite"/>
    </source>
</evidence>
<comment type="caution">
    <text evidence="2">The sequence shown here is derived from an EMBL/GenBank/DDBJ whole genome shotgun (WGS) entry which is preliminary data.</text>
</comment>
<protein>
    <submittedName>
        <fullName evidence="2">Uncharacterized protein</fullName>
    </submittedName>
</protein>
<reference evidence="2" key="1">
    <citation type="submission" date="2020-06" db="EMBL/GenBank/DDBJ databases">
        <authorList>
            <consortium name="Plant Systems Biology data submission"/>
        </authorList>
    </citation>
    <scope>NUCLEOTIDE SEQUENCE</scope>
    <source>
        <strain evidence="2">D6</strain>
    </source>
</reference>
<gene>
    <name evidence="2" type="ORF">SEMRO_1554_G282030.1</name>
</gene>